<keyword evidence="1" id="KW-0732">Signal</keyword>
<feature type="chain" id="PRO_5044772555" description="Peptide N-acetyl-beta-D-glucosaminyl asparaginase amidase A N-terminal domain-containing protein" evidence="1">
    <location>
        <begin position="25"/>
        <end position="545"/>
    </location>
</feature>
<dbReference type="PANTHER" id="PTHR31104">
    <property type="entry name" value="PEPTIDE-N4-(N-ACETYL-BETA-GLUCOSAMINYL)ASPARAGINE AMIDASE A PROTEIN"/>
    <property type="match status" value="1"/>
</dbReference>
<dbReference type="InterPro" id="IPR056948">
    <property type="entry name" value="PNGaseA_N"/>
</dbReference>
<evidence type="ECO:0000259" key="2">
    <source>
        <dbReference type="Pfam" id="PF12222"/>
    </source>
</evidence>
<organism evidence="3 4">
    <name type="scientific">Solanum stoloniferum</name>
    <dbReference type="NCBI Taxonomy" id="62892"/>
    <lineage>
        <taxon>Eukaryota</taxon>
        <taxon>Viridiplantae</taxon>
        <taxon>Streptophyta</taxon>
        <taxon>Embryophyta</taxon>
        <taxon>Tracheophyta</taxon>
        <taxon>Spermatophyta</taxon>
        <taxon>Magnoliopsida</taxon>
        <taxon>eudicotyledons</taxon>
        <taxon>Gunneridae</taxon>
        <taxon>Pentapetalae</taxon>
        <taxon>asterids</taxon>
        <taxon>lamiids</taxon>
        <taxon>Solanales</taxon>
        <taxon>Solanaceae</taxon>
        <taxon>Solanoideae</taxon>
        <taxon>Solaneae</taxon>
        <taxon>Solanum</taxon>
    </lineage>
</organism>
<feature type="domain" description="Peptide N-acetyl-beta-D-glucosaminyl asparaginase amidase A N-terminal" evidence="2">
    <location>
        <begin position="54"/>
        <end position="139"/>
    </location>
</feature>
<keyword evidence="4" id="KW-1185">Reference proteome</keyword>
<dbReference type="AlphaFoldDB" id="A0ABD2U9N4"/>
<sequence length="545" mass="60961">MSNLIFFFLIIILISFINAPICSSLENPCHFIKHGVIQQKYLEISRPLPFANLTPSCTLPILSHHFGDTIGLPPVSVAYAPPDNCSWNHVALQFNASSNGIQYDRIAAVWLDGADIFRTSTAEPTENGVFWTVTKDVTRMVDDVFVDNPIRGSLGLNEKPADLIIPISGNNGGEGFWFRIQSDSELKGKSVIIPKNTYKAVMEICVSFHGLDEFWYSNPPDSYIRENSLTSQRGHGSYREVLLNIDRNLVGSVVPFPVIYPGGINPLYWDPIVSIGAFDHPSYDIDITPFLGDLLDGKSHFMGLKVLDSLPFWLVDANLHLWVDKQCTSDCEVQGEVVDYGTPDYELKRSSSFKGLDGSYEVELKRKSQYHGWVNSSAGNLTTTVSRELKFKNEIKFDNKGTEKKVEQKVEEEIEISVVSETGMKISHTTMKREYPLTITTKTSKPSREDGTIIMHSELENEWNEEKKWSDRDSPSCSSSLKNRQKCKGCMSVQDRIVLQGGATTEQSYSYNGEASTYSREIAAVNGKLVHDTANYVKSPSVSAM</sequence>
<dbReference type="Pfam" id="PF12222">
    <property type="entry name" value="PNGaseA"/>
    <property type="match status" value="2"/>
</dbReference>
<reference evidence="3 4" key="1">
    <citation type="submission" date="2024-05" db="EMBL/GenBank/DDBJ databases">
        <title>De novo assembly of an allotetraploid wild potato.</title>
        <authorList>
            <person name="Hosaka A.J."/>
        </authorList>
    </citation>
    <scope>NUCLEOTIDE SEQUENCE [LARGE SCALE GENOMIC DNA]</scope>
    <source>
        <tissue evidence="3">Young leaves</tissue>
    </source>
</reference>
<dbReference type="EMBL" id="JBJKTR010000006">
    <property type="protein sequence ID" value="KAL3365548.1"/>
    <property type="molecule type" value="Genomic_DNA"/>
</dbReference>
<evidence type="ECO:0000313" key="3">
    <source>
        <dbReference type="EMBL" id="KAL3365548.1"/>
    </source>
</evidence>
<protein>
    <recommendedName>
        <fullName evidence="2">Peptide N-acetyl-beta-D-glucosaminyl asparaginase amidase A N-terminal domain-containing protein</fullName>
    </recommendedName>
</protein>
<dbReference type="InterPro" id="IPR021102">
    <property type="entry name" value="PNGase_A"/>
</dbReference>
<evidence type="ECO:0000313" key="4">
    <source>
        <dbReference type="Proteomes" id="UP001627284"/>
    </source>
</evidence>
<proteinExistence type="predicted"/>
<gene>
    <name evidence="3" type="ORF">AABB24_010588</name>
</gene>
<name>A0ABD2U9N4_9SOLN</name>
<comment type="caution">
    <text evidence="3">The sequence shown here is derived from an EMBL/GenBank/DDBJ whole genome shotgun (WGS) entry which is preliminary data.</text>
</comment>
<dbReference type="Proteomes" id="UP001627284">
    <property type="component" value="Unassembled WGS sequence"/>
</dbReference>
<evidence type="ECO:0000256" key="1">
    <source>
        <dbReference type="SAM" id="SignalP"/>
    </source>
</evidence>
<accession>A0ABD2U9N4</accession>
<feature type="signal peptide" evidence="1">
    <location>
        <begin position="1"/>
        <end position="24"/>
    </location>
</feature>
<feature type="domain" description="Peptide N-acetyl-beta-D-glucosaminyl asparaginase amidase A N-terminal" evidence="2">
    <location>
        <begin position="155"/>
        <end position="329"/>
    </location>
</feature>